<dbReference type="Pfam" id="PF00899">
    <property type="entry name" value="ThiF"/>
    <property type="match status" value="1"/>
</dbReference>
<dbReference type="KEGG" id="afla:FHG64_12730"/>
<dbReference type="PANTHER" id="PTHR43267">
    <property type="entry name" value="TRNA THREONYLCARBAMOYLADENOSINE DEHYDRATASE"/>
    <property type="match status" value="1"/>
</dbReference>
<feature type="domain" description="THIF-type NAD/FAD binding fold" evidence="1">
    <location>
        <begin position="329"/>
        <end position="442"/>
    </location>
</feature>
<dbReference type="GO" id="GO:0061503">
    <property type="term" value="F:tRNA threonylcarbamoyladenosine dehydratase"/>
    <property type="evidence" value="ECO:0007669"/>
    <property type="project" value="TreeGrafter"/>
</dbReference>
<evidence type="ECO:0000259" key="1">
    <source>
        <dbReference type="Pfam" id="PF00899"/>
    </source>
</evidence>
<gene>
    <name evidence="2" type="ORF">FHG64_12730</name>
</gene>
<name>A0A5B7X4F0_9FLAO</name>
<dbReference type="Proteomes" id="UP000309016">
    <property type="component" value="Chromosome"/>
</dbReference>
<dbReference type="RefSeq" id="WP_139066761.1">
    <property type="nucleotide sequence ID" value="NZ_CP040812.1"/>
</dbReference>
<dbReference type="PANTHER" id="PTHR43267:SF1">
    <property type="entry name" value="TRNA THREONYLCARBAMOYLADENOSINE DEHYDRATASE"/>
    <property type="match status" value="1"/>
</dbReference>
<protein>
    <submittedName>
        <fullName evidence="2">Thiamine biosynthesis protein ThiF</fullName>
    </submittedName>
</protein>
<dbReference type="SUPFAM" id="SSF69572">
    <property type="entry name" value="Activating enzymes of the ubiquitin-like proteins"/>
    <property type="match status" value="1"/>
</dbReference>
<dbReference type="GO" id="GO:0061504">
    <property type="term" value="P:cyclic threonylcarbamoyladenosine biosynthetic process"/>
    <property type="evidence" value="ECO:0007669"/>
    <property type="project" value="TreeGrafter"/>
</dbReference>
<organism evidence="2 3">
    <name type="scientific">Antarcticibacterium flavum</name>
    <dbReference type="NCBI Taxonomy" id="2058175"/>
    <lineage>
        <taxon>Bacteria</taxon>
        <taxon>Pseudomonadati</taxon>
        <taxon>Bacteroidota</taxon>
        <taxon>Flavobacteriia</taxon>
        <taxon>Flavobacteriales</taxon>
        <taxon>Flavobacteriaceae</taxon>
        <taxon>Antarcticibacterium</taxon>
    </lineage>
</organism>
<proteinExistence type="predicted"/>
<dbReference type="OrthoDB" id="1289964at2"/>
<keyword evidence="3" id="KW-1185">Reference proteome</keyword>
<sequence>MLLNVTTIKTILEKIPFVTKIVDLRAGDIFINGKIQIDFKELPEPLDFDIKIAAHYPLRSYDSESIKFINEDLINYKHVMGDGSICIHTSHNPNLEQKLFMDLTSLKNWIVKYYIHKEDDTHYEHIIVPENPVNGKYYSFCFTDVEHKFCKGDYGTVGVVSLSNGLYREKEIFNFLVRHFSVRDDGDITCQWNTRYLNLPLVNTGIYFFIKDPPARLNRFILKDWEDFYDLLPESFLSLLHTFQVNNIKKFRGQITPIFFGYNTTEGEIHWQVALMEIGKFPIEGVPIKINERKTGKWTSQLTTGSINWALTRNSSYNYYFGRGKLTPHITDKKILIIGIGAVGSMVAKTLVRGGCTKIDLADFDVKEPENVCRSEYLFNLGLNDKVDELAKILTAISPFVEIAPLNKDYFQTIVKWFYKEKTAREIFIKELNKYDLVIDCTTDDDLMYIFDKLSLDCTLLSLSITNKAKALVAGFHPNSYRFFKIQYENLENNLEDLYNPTGCWSPTFKASYNDINFLVQFALKHLNKVYSENKQKLNFVIKSNDETTNPYIKEY</sequence>
<dbReference type="AlphaFoldDB" id="A0A5B7X4F0"/>
<reference evidence="2 3" key="1">
    <citation type="submission" date="2019-06" db="EMBL/GenBank/DDBJ databases">
        <title>Complete genome sequence of Antarcticibacterium flavum KCTC 52984T from an Antarctic marine sediment.</title>
        <authorList>
            <person name="Lee Y.M."/>
            <person name="Shin S.C."/>
        </authorList>
    </citation>
    <scope>NUCLEOTIDE SEQUENCE [LARGE SCALE GENOMIC DNA]</scope>
    <source>
        <strain evidence="2 3">KCTC 52984</strain>
    </source>
</reference>
<evidence type="ECO:0000313" key="3">
    <source>
        <dbReference type="Proteomes" id="UP000309016"/>
    </source>
</evidence>
<dbReference type="GO" id="GO:0008641">
    <property type="term" value="F:ubiquitin-like modifier activating enzyme activity"/>
    <property type="evidence" value="ECO:0007669"/>
    <property type="project" value="InterPro"/>
</dbReference>
<accession>A0A5B7X4F0</accession>
<dbReference type="InterPro" id="IPR045886">
    <property type="entry name" value="ThiF/MoeB/HesA"/>
</dbReference>
<dbReference type="Gene3D" id="3.40.50.720">
    <property type="entry name" value="NAD(P)-binding Rossmann-like Domain"/>
    <property type="match status" value="1"/>
</dbReference>
<dbReference type="InterPro" id="IPR035985">
    <property type="entry name" value="Ubiquitin-activating_enz"/>
</dbReference>
<dbReference type="EMBL" id="CP040812">
    <property type="protein sequence ID" value="QCY70199.1"/>
    <property type="molecule type" value="Genomic_DNA"/>
</dbReference>
<dbReference type="InterPro" id="IPR000594">
    <property type="entry name" value="ThiF_NAD_FAD-bd"/>
</dbReference>
<evidence type="ECO:0000313" key="2">
    <source>
        <dbReference type="EMBL" id="QCY70199.1"/>
    </source>
</evidence>